<dbReference type="EMBL" id="AFRT01000540">
    <property type="protein sequence ID" value="ELU43463.1"/>
    <property type="molecule type" value="Genomic_DNA"/>
</dbReference>
<gene>
    <name evidence="3" type="ORF">AG1IA_02519</name>
</gene>
<evidence type="ECO:0000313" key="3">
    <source>
        <dbReference type="EMBL" id="ELU43463.1"/>
    </source>
</evidence>
<feature type="region of interest" description="Disordered" evidence="2">
    <location>
        <begin position="525"/>
        <end position="581"/>
    </location>
</feature>
<dbReference type="Proteomes" id="UP000011668">
    <property type="component" value="Unassembled WGS sequence"/>
</dbReference>
<feature type="compositionally biased region" description="Polar residues" evidence="2">
    <location>
        <begin position="437"/>
        <end position="456"/>
    </location>
</feature>
<feature type="compositionally biased region" description="Low complexity" evidence="2">
    <location>
        <begin position="150"/>
        <end position="163"/>
    </location>
</feature>
<feature type="region of interest" description="Disordered" evidence="2">
    <location>
        <begin position="113"/>
        <end position="193"/>
    </location>
</feature>
<protein>
    <recommendedName>
        <fullName evidence="5">PX domain-containing protein</fullName>
    </recommendedName>
</protein>
<feature type="coiled-coil region" evidence="1">
    <location>
        <begin position="234"/>
        <end position="261"/>
    </location>
</feature>
<feature type="compositionally biased region" description="Pro residues" evidence="2">
    <location>
        <begin position="459"/>
        <end position="469"/>
    </location>
</feature>
<feature type="compositionally biased region" description="Low complexity" evidence="2">
    <location>
        <begin position="563"/>
        <end position="579"/>
    </location>
</feature>
<evidence type="ECO:0000256" key="2">
    <source>
        <dbReference type="SAM" id="MobiDB-lite"/>
    </source>
</evidence>
<dbReference type="InterPro" id="IPR036871">
    <property type="entry name" value="PX_dom_sf"/>
</dbReference>
<feature type="region of interest" description="Disordered" evidence="2">
    <location>
        <begin position="437"/>
        <end position="496"/>
    </location>
</feature>
<dbReference type="Gene3D" id="3.30.1520.10">
    <property type="entry name" value="Phox-like domain"/>
    <property type="match status" value="1"/>
</dbReference>
<dbReference type="HOGENOM" id="CLU_343605_0_0_1"/>
<organism evidence="3 4">
    <name type="scientific">Thanatephorus cucumeris (strain AG1-IA)</name>
    <name type="common">Rice sheath blight fungus</name>
    <name type="synonym">Rhizoctonia solani</name>
    <dbReference type="NCBI Taxonomy" id="983506"/>
    <lineage>
        <taxon>Eukaryota</taxon>
        <taxon>Fungi</taxon>
        <taxon>Dikarya</taxon>
        <taxon>Basidiomycota</taxon>
        <taxon>Agaricomycotina</taxon>
        <taxon>Agaricomycetes</taxon>
        <taxon>Cantharellales</taxon>
        <taxon>Ceratobasidiaceae</taxon>
        <taxon>Rhizoctonia</taxon>
        <taxon>Rhizoctonia solani AG-1</taxon>
    </lineage>
</organism>
<dbReference type="OrthoDB" id="185175at2759"/>
<dbReference type="STRING" id="983506.L8X364"/>
<feature type="compositionally biased region" description="Low complexity" evidence="2">
    <location>
        <begin position="540"/>
        <end position="553"/>
    </location>
</feature>
<keyword evidence="1" id="KW-0175">Coiled coil</keyword>
<dbReference type="AlphaFoldDB" id="L8X364"/>
<proteinExistence type="predicted"/>
<name>L8X364_THACA</name>
<feature type="compositionally biased region" description="Polar residues" evidence="2">
    <location>
        <begin position="483"/>
        <end position="496"/>
    </location>
</feature>
<feature type="compositionally biased region" description="Low complexity" evidence="2">
    <location>
        <begin position="392"/>
        <end position="402"/>
    </location>
</feature>
<comment type="caution">
    <text evidence="3">The sequence shown here is derived from an EMBL/GenBank/DDBJ whole genome shotgun (WGS) entry which is preliminary data.</text>
</comment>
<keyword evidence="4" id="KW-1185">Reference proteome</keyword>
<evidence type="ECO:0000256" key="1">
    <source>
        <dbReference type="SAM" id="Coils"/>
    </source>
</evidence>
<evidence type="ECO:0000313" key="4">
    <source>
        <dbReference type="Proteomes" id="UP000011668"/>
    </source>
</evidence>
<accession>L8X364</accession>
<reference evidence="3 4" key="1">
    <citation type="journal article" date="2013" name="Nat. Commun.">
        <title>The evolution and pathogenic mechanisms of the rice sheath blight pathogen.</title>
        <authorList>
            <person name="Zheng A."/>
            <person name="Lin R."/>
            <person name="Xu L."/>
            <person name="Qin P."/>
            <person name="Tang C."/>
            <person name="Ai P."/>
            <person name="Zhang D."/>
            <person name="Liu Y."/>
            <person name="Sun Z."/>
            <person name="Feng H."/>
            <person name="Wang Y."/>
            <person name="Chen Y."/>
            <person name="Liang X."/>
            <person name="Fu R."/>
            <person name="Li Q."/>
            <person name="Zhang J."/>
            <person name="Yu X."/>
            <person name="Xie Z."/>
            <person name="Ding L."/>
            <person name="Guan P."/>
            <person name="Tang J."/>
            <person name="Liang Y."/>
            <person name="Wang S."/>
            <person name="Deng Q."/>
            <person name="Li S."/>
            <person name="Zhu J."/>
            <person name="Wang L."/>
            <person name="Liu H."/>
            <person name="Li P."/>
        </authorList>
    </citation>
    <scope>NUCLEOTIDE SEQUENCE [LARGE SCALE GENOMIC DNA]</scope>
    <source>
        <strain evidence="4">AG-1 IA</strain>
    </source>
</reference>
<feature type="compositionally biased region" description="Basic and acidic residues" evidence="2">
    <location>
        <begin position="372"/>
        <end position="382"/>
    </location>
</feature>
<dbReference type="CDD" id="cd06093">
    <property type="entry name" value="PX_domain"/>
    <property type="match status" value="1"/>
</dbReference>
<sequence length="824" mass="89545">MLAVVGSQYIGYAYAHGSTHHVGLDRLWLGVSEWVCFVFCPLKSDTTGLKRAVDGCWRIFSGGEFVIVITQGQIGRRPLAIGASTSFPRDQEVGVQHNPCLPLHARSPPDWVVQSRMATTKAERRRTVMNTTTFDPSLLEQPPAPPPASANPSGNGNGNANAPTHPSASANTSKPSSRSSTQRQVSGGPAHSQKTLEQILANASPPGDMQNALTQLLDERNAVVQQNTQLWRIIEKQKASLAAATKDLDRIRAEREKYRRLFEETSGSGSEGRSKTMSKSRGPMARHQSDDVVPSRSHGSRSDLNSYDEPVFVSDDRDTTLTPSTRPPVRSESLPTSTAPSKLSMTSAAEPTPPPAASSSLEPPIEPTSRAAKRESRIDFPDQTRQYIANMQSQNQNQNQDPPSDPASSTYFAPSPLPNVASVSPMNFDGAFAQHMVHSQSRPQDATKTPTQSSVTGFVPPPPPPPLPSRVPAESDEEFSADGHSSTVYSPAESNSKQALPTIIRNAPSIPQLNKRVNTTSIQTASLQSSMQEDTASFDSSPIATSPTTSTMSTPPPPKMQRTDSQQTTTTTSPPRLTPFDMGTAIITVPLSHIRANDRGKEVLSFVIEIALDPMSEREGWKIEKLYSDVLALDVKVRQTLSRSALKKIAPLPDAKLFKDNAPAKVDQRKVRQILQKCFDPFVDGRAGFCAGVDDAPSILVECPLCPMEKSGRCHAVLHFGCYPACPCPRFPPRVQGGVPYQTRQELWRVEDEVLCAPEPGRGGAHLGSIPLVGSQIGRQQRHNTRDNDDENAYRHAFLIIEGKRGPSGALNRHVLCAESDEEV</sequence>
<feature type="compositionally biased region" description="Polar residues" evidence="2">
    <location>
        <begin position="164"/>
        <end position="185"/>
    </location>
</feature>
<feature type="region of interest" description="Disordered" evidence="2">
    <location>
        <begin position="262"/>
        <end position="416"/>
    </location>
</feature>
<feature type="compositionally biased region" description="Polar residues" evidence="2">
    <location>
        <begin position="333"/>
        <end position="346"/>
    </location>
</feature>
<dbReference type="GO" id="GO:0035091">
    <property type="term" value="F:phosphatidylinositol binding"/>
    <property type="evidence" value="ECO:0007669"/>
    <property type="project" value="InterPro"/>
</dbReference>
<feature type="compositionally biased region" description="Polar residues" evidence="2">
    <location>
        <begin position="525"/>
        <end position="539"/>
    </location>
</feature>
<evidence type="ECO:0008006" key="5">
    <source>
        <dbReference type="Google" id="ProtNLM"/>
    </source>
</evidence>